<dbReference type="EMBL" id="JACHBK010000013">
    <property type="protein sequence ID" value="MBB5538433.1"/>
    <property type="molecule type" value="Genomic_DNA"/>
</dbReference>
<dbReference type="GO" id="GO:0009190">
    <property type="term" value="P:cyclic nucleotide biosynthetic process"/>
    <property type="evidence" value="ECO:0007669"/>
    <property type="project" value="InterPro"/>
</dbReference>
<dbReference type="SUPFAM" id="SSF55073">
    <property type="entry name" value="Nucleotide cyclase"/>
    <property type="match status" value="1"/>
</dbReference>
<comment type="caution">
    <text evidence="3">The sequence shown here is derived from an EMBL/GenBank/DDBJ whole genome shotgun (WGS) entry which is preliminary data.</text>
</comment>
<dbReference type="EC" id="4.6.1.1" evidence="3"/>
<dbReference type="Gene3D" id="3.30.70.1230">
    <property type="entry name" value="Nucleotide cyclase"/>
    <property type="match status" value="1"/>
</dbReference>
<gene>
    <name evidence="3" type="ORF">GGD55_005163</name>
</gene>
<reference evidence="3 4" key="1">
    <citation type="submission" date="2020-08" db="EMBL/GenBank/DDBJ databases">
        <title>Genomic Encyclopedia of Type Strains, Phase IV (KMG-V): Genome sequencing to study the core and pangenomes of soil and plant-associated prokaryotes.</title>
        <authorList>
            <person name="Whitman W."/>
        </authorList>
    </citation>
    <scope>NUCLEOTIDE SEQUENCE [LARGE SCALE GENOMIC DNA]</scope>
    <source>
        <strain evidence="3 4">SEMIA 4084</strain>
    </source>
</reference>
<feature type="transmembrane region" description="Helical" evidence="1">
    <location>
        <begin position="110"/>
        <end position="131"/>
    </location>
</feature>
<dbReference type="PANTHER" id="PTHR43081:SF1">
    <property type="entry name" value="ADENYLATE CYCLASE, TERMINAL-DIFFERENTIATION SPECIFIC"/>
    <property type="match status" value="1"/>
</dbReference>
<evidence type="ECO:0000313" key="3">
    <source>
        <dbReference type="EMBL" id="MBB5538433.1"/>
    </source>
</evidence>
<evidence type="ECO:0000256" key="1">
    <source>
        <dbReference type="SAM" id="Phobius"/>
    </source>
</evidence>
<accession>A0A7W8UFR3</accession>
<dbReference type="AlphaFoldDB" id="A0A7W8UFR3"/>
<keyword evidence="1" id="KW-0812">Transmembrane</keyword>
<name>A0A7W8UFR3_9HYPH</name>
<dbReference type="RefSeq" id="WP_051108376.1">
    <property type="nucleotide sequence ID" value="NZ_JACHBK010000013.1"/>
</dbReference>
<dbReference type="CDD" id="cd07302">
    <property type="entry name" value="CHD"/>
    <property type="match status" value="1"/>
</dbReference>
<feature type="transmembrane region" description="Helical" evidence="1">
    <location>
        <begin position="33"/>
        <end position="51"/>
    </location>
</feature>
<evidence type="ECO:0000259" key="2">
    <source>
        <dbReference type="PROSITE" id="PS50125"/>
    </source>
</evidence>
<feature type="domain" description="Guanylate cyclase" evidence="2">
    <location>
        <begin position="159"/>
        <end position="288"/>
    </location>
</feature>
<keyword evidence="3" id="KW-0456">Lyase</keyword>
<dbReference type="InterPro" id="IPR050697">
    <property type="entry name" value="Adenylyl/Guanylyl_Cyclase_3/4"/>
</dbReference>
<dbReference type="PROSITE" id="PS50125">
    <property type="entry name" value="GUANYLATE_CYCLASE_2"/>
    <property type="match status" value="1"/>
</dbReference>
<organism evidence="3 4">
    <name type="scientific">Rhizobium giardinii</name>
    <dbReference type="NCBI Taxonomy" id="56731"/>
    <lineage>
        <taxon>Bacteria</taxon>
        <taxon>Pseudomonadati</taxon>
        <taxon>Pseudomonadota</taxon>
        <taxon>Alphaproteobacteria</taxon>
        <taxon>Hyphomicrobiales</taxon>
        <taxon>Rhizobiaceae</taxon>
        <taxon>Rhizobium/Agrobacterium group</taxon>
        <taxon>Rhizobium</taxon>
    </lineage>
</organism>
<sequence>MREISPTENWLMIMLGMALSGVLYSLVVYPDSPVIIGAVFAAFMGLPLIAFERRLVFRPLSRWIERLPTPLFIVSALVIYEVLMSAGYALAALLLWGLGFIEPKSLSDIVVMPFNVFLYALAVCALIVFILRVRDLLGHDVFTSMLISRYRTPVKEERVFLFIDLADSTSFAEKHGDLRAQQFLKALFAAFAEPVRRHKGAIDDYIGDAAIVTWPLEKGVKHARCVRCISDILDDIEADAEAWRKRFGQVPRLRAALHGGSIITAEIGVHHHKIAYFGDTVNTTARLESLCKTLNRPVLISAELAERIKLPDAIAIEDLGTHAVKGRGQTLGVMALKSQAKVAAVAETFDLRIPAE</sequence>
<dbReference type="InterPro" id="IPR029787">
    <property type="entry name" value="Nucleotide_cyclase"/>
</dbReference>
<dbReference type="GO" id="GO:0035556">
    <property type="term" value="P:intracellular signal transduction"/>
    <property type="evidence" value="ECO:0007669"/>
    <property type="project" value="InterPro"/>
</dbReference>
<feature type="transmembrane region" description="Helical" evidence="1">
    <location>
        <begin position="71"/>
        <end position="98"/>
    </location>
</feature>
<protein>
    <submittedName>
        <fullName evidence="3">Adenylate cyclase</fullName>
        <ecNumber evidence="3">4.6.1.1</ecNumber>
    </submittedName>
</protein>
<keyword evidence="1" id="KW-0472">Membrane</keyword>
<dbReference type="GO" id="GO:0004016">
    <property type="term" value="F:adenylate cyclase activity"/>
    <property type="evidence" value="ECO:0007669"/>
    <property type="project" value="UniProtKB-EC"/>
</dbReference>
<feature type="transmembrane region" description="Helical" evidence="1">
    <location>
        <begin position="9"/>
        <end position="27"/>
    </location>
</feature>
<keyword evidence="4" id="KW-1185">Reference proteome</keyword>
<dbReference type="Pfam" id="PF00211">
    <property type="entry name" value="Guanylate_cyc"/>
    <property type="match status" value="1"/>
</dbReference>
<evidence type="ECO:0000313" key="4">
    <source>
        <dbReference type="Proteomes" id="UP000585507"/>
    </source>
</evidence>
<keyword evidence="1" id="KW-1133">Transmembrane helix</keyword>
<dbReference type="SMART" id="SM00044">
    <property type="entry name" value="CYCc"/>
    <property type="match status" value="1"/>
</dbReference>
<dbReference type="InterPro" id="IPR001054">
    <property type="entry name" value="A/G_cyclase"/>
</dbReference>
<dbReference type="Proteomes" id="UP000585507">
    <property type="component" value="Unassembled WGS sequence"/>
</dbReference>
<proteinExistence type="predicted"/>
<dbReference type="PANTHER" id="PTHR43081">
    <property type="entry name" value="ADENYLATE CYCLASE, TERMINAL-DIFFERENTIATION SPECIFIC-RELATED"/>
    <property type="match status" value="1"/>
</dbReference>